<accession>A0A7J0G6A7</accession>
<dbReference type="Gene3D" id="2.30.30.380">
    <property type="entry name" value="Zn-finger domain of Sec23/24"/>
    <property type="match status" value="1"/>
</dbReference>
<dbReference type="EMBL" id="BJWL01000018">
    <property type="protein sequence ID" value="GFZ06316.1"/>
    <property type="molecule type" value="Genomic_DNA"/>
</dbReference>
<proteinExistence type="predicted"/>
<reference evidence="1 2" key="1">
    <citation type="submission" date="2019-07" db="EMBL/GenBank/DDBJ databases">
        <title>De Novo Assembly of kiwifruit Actinidia rufa.</title>
        <authorList>
            <person name="Sugita-Konishi S."/>
            <person name="Sato K."/>
            <person name="Mori E."/>
            <person name="Abe Y."/>
            <person name="Kisaki G."/>
            <person name="Hamano K."/>
            <person name="Suezawa K."/>
            <person name="Otani M."/>
            <person name="Fukuda T."/>
            <person name="Manabe T."/>
            <person name="Gomi K."/>
            <person name="Tabuchi M."/>
            <person name="Akimitsu K."/>
            <person name="Kataoka I."/>
        </authorList>
    </citation>
    <scope>NUCLEOTIDE SEQUENCE [LARGE SCALE GENOMIC DNA]</scope>
    <source>
        <strain evidence="2">cv. Fuchu</strain>
    </source>
</reference>
<comment type="caution">
    <text evidence="1">The sequence shown here is derived from an EMBL/GenBank/DDBJ whole genome shotgun (WGS) entry which is preliminary data.</text>
</comment>
<dbReference type="OrthoDB" id="9975959at2759"/>
<organism evidence="1 2">
    <name type="scientific">Actinidia rufa</name>
    <dbReference type="NCBI Taxonomy" id="165716"/>
    <lineage>
        <taxon>Eukaryota</taxon>
        <taxon>Viridiplantae</taxon>
        <taxon>Streptophyta</taxon>
        <taxon>Embryophyta</taxon>
        <taxon>Tracheophyta</taxon>
        <taxon>Spermatophyta</taxon>
        <taxon>Magnoliopsida</taxon>
        <taxon>eudicotyledons</taxon>
        <taxon>Gunneridae</taxon>
        <taxon>Pentapetalae</taxon>
        <taxon>asterids</taxon>
        <taxon>Ericales</taxon>
        <taxon>Actinidiaceae</taxon>
        <taxon>Actinidia</taxon>
    </lineage>
</organism>
<keyword evidence="2" id="KW-1185">Reference proteome</keyword>
<evidence type="ECO:0000313" key="2">
    <source>
        <dbReference type="Proteomes" id="UP000585474"/>
    </source>
</evidence>
<evidence type="ECO:0008006" key="3">
    <source>
        <dbReference type="Google" id="ProtNLM"/>
    </source>
</evidence>
<gene>
    <name evidence="1" type="ORF">Acr_18g0004860</name>
</gene>
<sequence>MVLCVLTRNLKSAPTTPNGSCKDCTFLNPYRNTSCEVCGTRASTLSSISILEDDEELDSSVGSVFETRLGLLMIVWKQVIFVGLNLRMRR</sequence>
<dbReference type="Proteomes" id="UP000585474">
    <property type="component" value="Unassembled WGS sequence"/>
</dbReference>
<name>A0A7J0G6A7_9ERIC</name>
<dbReference type="AlphaFoldDB" id="A0A7J0G6A7"/>
<evidence type="ECO:0000313" key="1">
    <source>
        <dbReference type="EMBL" id="GFZ06316.1"/>
    </source>
</evidence>
<protein>
    <recommendedName>
        <fullName evidence="3">RanBP2-type domain-containing protein</fullName>
    </recommendedName>
</protein>